<evidence type="ECO:0000256" key="1">
    <source>
        <dbReference type="SAM" id="SignalP"/>
    </source>
</evidence>
<evidence type="ECO:0000259" key="2">
    <source>
        <dbReference type="Pfam" id="PF03724"/>
    </source>
</evidence>
<dbReference type="Pfam" id="PF03724">
    <property type="entry name" value="META"/>
    <property type="match status" value="1"/>
</dbReference>
<protein>
    <submittedName>
        <fullName evidence="3">META domain-containing protein</fullName>
    </submittedName>
</protein>
<sequence length="151" mass="17337">MVKQGVSVMVAVLMTVALSACQTQQTPNDNVQPELPLAQIAAKGEWSLYALSAPNRFDTSQLRYRISLRIQTQEFSVAAPCARLLGHYRATAQDLRFRRIEIRDMTCLEADDASLLQHALQQTRFYRLQADQMLWLDQNHDLVAIWDRIYL</sequence>
<gene>
    <name evidence="3" type="ORF">LVJ82_16270</name>
</gene>
<evidence type="ECO:0000313" key="4">
    <source>
        <dbReference type="Proteomes" id="UP000832011"/>
    </source>
</evidence>
<organism evidence="3 4">
    <name type="scientific">Vitreoscilla massiliensis</name>
    <dbReference type="NCBI Taxonomy" id="1689272"/>
    <lineage>
        <taxon>Bacteria</taxon>
        <taxon>Pseudomonadati</taxon>
        <taxon>Pseudomonadota</taxon>
        <taxon>Betaproteobacteria</taxon>
        <taxon>Neisseriales</taxon>
        <taxon>Neisseriaceae</taxon>
        <taxon>Vitreoscilla</taxon>
    </lineage>
</organism>
<dbReference type="InterPro" id="IPR038670">
    <property type="entry name" value="HslJ-like_sf"/>
</dbReference>
<name>A0ABY4E098_9NEIS</name>
<dbReference type="InterPro" id="IPR005184">
    <property type="entry name" value="DUF306_Meta_HslJ"/>
</dbReference>
<dbReference type="Proteomes" id="UP000832011">
    <property type="component" value="Chromosome"/>
</dbReference>
<feature type="chain" id="PRO_5046367997" evidence="1">
    <location>
        <begin position="20"/>
        <end position="151"/>
    </location>
</feature>
<proteinExistence type="predicted"/>
<keyword evidence="1" id="KW-0732">Signal</keyword>
<feature type="domain" description="DUF306" evidence="2">
    <location>
        <begin position="43"/>
        <end position="140"/>
    </location>
</feature>
<dbReference type="Gene3D" id="2.40.128.270">
    <property type="match status" value="1"/>
</dbReference>
<evidence type="ECO:0000313" key="3">
    <source>
        <dbReference type="EMBL" id="UOO88982.1"/>
    </source>
</evidence>
<accession>A0ABY4E098</accession>
<reference evidence="3 4" key="1">
    <citation type="journal article" date="2022" name="Res Sq">
        <title>Evolution of multicellular longitudinally dividing oral cavity symbionts (Neisseriaceae).</title>
        <authorList>
            <person name="Nyongesa S."/>
            <person name="Weber P."/>
            <person name="Bernet E."/>
            <person name="Pullido F."/>
            <person name="Nieckarz M."/>
            <person name="Delaby M."/>
            <person name="Nieves C."/>
            <person name="Viehboeck T."/>
            <person name="Krause N."/>
            <person name="Rivera-Millot A."/>
            <person name="Nakamura A."/>
            <person name="Vischer N."/>
            <person name="VanNieuwenhze M."/>
            <person name="Brun Y."/>
            <person name="Cava F."/>
            <person name="Bulgheresi S."/>
            <person name="Veyrier F."/>
        </authorList>
    </citation>
    <scope>NUCLEOTIDE SEQUENCE [LARGE SCALE GENOMIC DNA]</scope>
    <source>
        <strain evidence="3 4">SN4</strain>
    </source>
</reference>
<keyword evidence="4" id="KW-1185">Reference proteome</keyword>
<feature type="signal peptide" evidence="1">
    <location>
        <begin position="1"/>
        <end position="19"/>
    </location>
</feature>
<dbReference type="RefSeq" id="WP_058357343.1">
    <property type="nucleotide sequence ID" value="NZ_CABKVG010000010.1"/>
</dbReference>
<dbReference type="EMBL" id="CP091511">
    <property type="protein sequence ID" value="UOO88982.1"/>
    <property type="molecule type" value="Genomic_DNA"/>
</dbReference>
<dbReference type="PROSITE" id="PS51257">
    <property type="entry name" value="PROKAR_LIPOPROTEIN"/>
    <property type="match status" value="1"/>
</dbReference>